<name>A0ABV6FY27_9BACT</name>
<accession>A0ABV6FY27</accession>
<organism evidence="2 3">
    <name type="scientific">Fontibacter flavus</name>
    <dbReference type="NCBI Taxonomy" id="654838"/>
    <lineage>
        <taxon>Bacteria</taxon>
        <taxon>Pseudomonadati</taxon>
        <taxon>Bacteroidota</taxon>
        <taxon>Cytophagia</taxon>
        <taxon>Cytophagales</taxon>
        <taxon>Cyclobacteriaceae</taxon>
        <taxon>Fontibacter</taxon>
    </lineage>
</organism>
<dbReference type="InterPro" id="IPR025309">
    <property type="entry name" value="KTSC_dom"/>
</dbReference>
<dbReference type="RefSeq" id="WP_306566546.1">
    <property type="nucleotide sequence ID" value="NZ_JBHLWI010000090.1"/>
</dbReference>
<feature type="domain" description="KTSC" evidence="1">
    <location>
        <begin position="7"/>
        <end position="64"/>
    </location>
</feature>
<evidence type="ECO:0000313" key="3">
    <source>
        <dbReference type="Proteomes" id="UP001589797"/>
    </source>
</evidence>
<gene>
    <name evidence="2" type="ORF">ACFFIP_19030</name>
</gene>
<proteinExistence type="predicted"/>
<keyword evidence="3" id="KW-1185">Reference proteome</keyword>
<reference evidence="2 3" key="1">
    <citation type="submission" date="2024-09" db="EMBL/GenBank/DDBJ databases">
        <authorList>
            <person name="Sun Q."/>
            <person name="Mori K."/>
        </authorList>
    </citation>
    <scope>NUCLEOTIDE SEQUENCE [LARGE SCALE GENOMIC DNA]</scope>
    <source>
        <strain evidence="2 3">CCM 7650</strain>
    </source>
</reference>
<dbReference type="Pfam" id="PF13619">
    <property type="entry name" value="KTSC"/>
    <property type="match status" value="1"/>
</dbReference>
<dbReference type="EMBL" id="JBHLWI010000090">
    <property type="protein sequence ID" value="MFC0264790.1"/>
    <property type="molecule type" value="Genomic_DNA"/>
</dbReference>
<comment type="caution">
    <text evidence="2">The sequence shown here is derived from an EMBL/GenBank/DDBJ whole genome shotgun (WGS) entry which is preliminary data.</text>
</comment>
<dbReference type="Proteomes" id="UP001589797">
    <property type="component" value="Unassembled WGS sequence"/>
</dbReference>
<sequence>MNRQAVTSSNIASIGYDADSQTLEIEFLNGGVYQYFDVPQYVHEELMNASSHGQYLAQNIKGVYRFSKV</sequence>
<evidence type="ECO:0000313" key="2">
    <source>
        <dbReference type="EMBL" id="MFC0264790.1"/>
    </source>
</evidence>
<protein>
    <submittedName>
        <fullName evidence="2">KTSC domain-containing protein</fullName>
    </submittedName>
</protein>
<evidence type="ECO:0000259" key="1">
    <source>
        <dbReference type="Pfam" id="PF13619"/>
    </source>
</evidence>